<evidence type="ECO:0000256" key="1">
    <source>
        <dbReference type="SAM" id="MobiDB-lite"/>
    </source>
</evidence>
<proteinExistence type="predicted"/>
<name>A0A7W5VB63_9ACTN</name>
<dbReference type="GeneID" id="95395940"/>
<keyword evidence="3" id="KW-1185">Reference proteome</keyword>
<organism evidence="2 3">
    <name type="scientific">Nonomuraea dietziae</name>
    <dbReference type="NCBI Taxonomy" id="65515"/>
    <lineage>
        <taxon>Bacteria</taxon>
        <taxon>Bacillati</taxon>
        <taxon>Actinomycetota</taxon>
        <taxon>Actinomycetes</taxon>
        <taxon>Streptosporangiales</taxon>
        <taxon>Streptosporangiaceae</taxon>
        <taxon>Nonomuraea</taxon>
    </lineage>
</organism>
<feature type="compositionally biased region" description="Low complexity" evidence="1">
    <location>
        <begin position="300"/>
        <end position="318"/>
    </location>
</feature>
<feature type="region of interest" description="Disordered" evidence="1">
    <location>
        <begin position="244"/>
        <end position="340"/>
    </location>
</feature>
<accession>A0A7W5VB63</accession>
<feature type="compositionally biased region" description="Low complexity" evidence="1">
    <location>
        <begin position="252"/>
        <end position="273"/>
    </location>
</feature>
<gene>
    <name evidence="2" type="ORF">FHR33_010005</name>
</gene>
<dbReference type="RefSeq" id="WP_183663051.1">
    <property type="nucleotide sequence ID" value="NZ_JACIBV010000003.1"/>
</dbReference>
<dbReference type="EMBL" id="JACIBV010000003">
    <property type="protein sequence ID" value="MBB3734052.1"/>
    <property type="molecule type" value="Genomic_DNA"/>
</dbReference>
<sequence>MTMTPPDPLALLHAPSHPAEAAPAPVYYPQPAEAGAATPYPAYPPSTGYPAAAPASYAPGYPAAPGAAVHPAQATPAASPYPAGVPVYGSDYPMHAVETESHRPPDAYEFLMNGWPSVSFDHPVGCTITGKIIRKPEVVQRTEYGTNRPMFWPDGRPQWQLKIVLQIEEFRTANDRGIRVLYARYRLKDAIRAAVDAAQVDFLHIDGTLTVTYIGDLPPRQAGAKPPKEFAAWYVPPVDEGSAALTPPSVPPISASAAQPGPELPAPSAQPTQPVSPAPPAPAGYPPVGTPAPAPAWSGQPLPQAAPLQPAAVQQLRPGPTPLPTQVPPAQPHTYARLAA</sequence>
<reference evidence="2 3" key="1">
    <citation type="submission" date="2020-08" db="EMBL/GenBank/DDBJ databases">
        <title>Sequencing the genomes of 1000 actinobacteria strains.</title>
        <authorList>
            <person name="Klenk H.-P."/>
        </authorList>
    </citation>
    <scope>NUCLEOTIDE SEQUENCE [LARGE SCALE GENOMIC DNA]</scope>
    <source>
        <strain evidence="2 3">DSM 44320</strain>
    </source>
</reference>
<dbReference type="Proteomes" id="UP000579945">
    <property type="component" value="Unassembled WGS sequence"/>
</dbReference>
<evidence type="ECO:0000313" key="3">
    <source>
        <dbReference type="Proteomes" id="UP000579945"/>
    </source>
</evidence>
<feature type="compositionally biased region" description="Pro residues" evidence="1">
    <location>
        <begin position="319"/>
        <end position="331"/>
    </location>
</feature>
<dbReference type="AlphaFoldDB" id="A0A7W5VB63"/>
<feature type="compositionally biased region" description="Pro residues" evidence="1">
    <location>
        <begin position="274"/>
        <end position="294"/>
    </location>
</feature>
<evidence type="ECO:0000313" key="2">
    <source>
        <dbReference type="EMBL" id="MBB3734052.1"/>
    </source>
</evidence>
<comment type="caution">
    <text evidence="2">The sequence shown here is derived from an EMBL/GenBank/DDBJ whole genome shotgun (WGS) entry which is preliminary data.</text>
</comment>
<protein>
    <submittedName>
        <fullName evidence="2">Uncharacterized protein</fullName>
    </submittedName>
</protein>